<dbReference type="Pfam" id="PF07904">
    <property type="entry name" value="Eaf7"/>
    <property type="match status" value="1"/>
</dbReference>
<keyword evidence="5" id="KW-0804">Transcription</keyword>
<evidence type="ECO:0000256" key="7">
    <source>
        <dbReference type="SAM" id="MobiDB-lite"/>
    </source>
</evidence>
<dbReference type="InterPro" id="IPR012423">
    <property type="entry name" value="Eaf7/MRGBP"/>
</dbReference>
<evidence type="ECO:0000313" key="9">
    <source>
        <dbReference type="RefSeq" id="XP_017778097.1"/>
    </source>
</evidence>
<dbReference type="RefSeq" id="XP_017778097.1">
    <property type="nucleotide sequence ID" value="XM_017922608.1"/>
</dbReference>
<keyword evidence="4" id="KW-0805">Transcription regulation</keyword>
<evidence type="ECO:0000256" key="5">
    <source>
        <dbReference type="ARBA" id="ARBA00023163"/>
    </source>
</evidence>
<feature type="compositionally biased region" description="Polar residues" evidence="7">
    <location>
        <begin position="200"/>
        <end position="215"/>
    </location>
</feature>
<evidence type="ECO:0000256" key="2">
    <source>
        <dbReference type="ARBA" id="ARBA00007117"/>
    </source>
</evidence>
<evidence type="ECO:0000313" key="8">
    <source>
        <dbReference type="Proteomes" id="UP000695000"/>
    </source>
</evidence>
<accession>A0ABM1MU47</accession>
<comment type="similarity">
    <text evidence="2">Belongs to the EAF7 family.</text>
</comment>
<feature type="region of interest" description="Disordered" evidence="7">
    <location>
        <begin position="91"/>
        <end position="221"/>
    </location>
</feature>
<proteinExistence type="inferred from homology"/>
<keyword evidence="8" id="KW-1185">Reference proteome</keyword>
<protein>
    <submittedName>
        <fullName evidence="9">MRG/MORF4L-binding protein</fullName>
    </submittedName>
</protein>
<evidence type="ECO:0000256" key="4">
    <source>
        <dbReference type="ARBA" id="ARBA00023015"/>
    </source>
</evidence>
<comment type="subcellular location">
    <subcellularLocation>
        <location evidence="1">Nucleus</location>
    </subcellularLocation>
</comment>
<dbReference type="Proteomes" id="UP000695000">
    <property type="component" value="Unplaced"/>
</dbReference>
<evidence type="ECO:0000256" key="1">
    <source>
        <dbReference type="ARBA" id="ARBA00004123"/>
    </source>
</evidence>
<keyword evidence="3" id="KW-0156">Chromatin regulator</keyword>
<evidence type="ECO:0000256" key="6">
    <source>
        <dbReference type="ARBA" id="ARBA00023242"/>
    </source>
</evidence>
<feature type="compositionally biased region" description="Basic and acidic residues" evidence="7">
    <location>
        <begin position="168"/>
        <end position="185"/>
    </location>
</feature>
<feature type="compositionally biased region" description="Basic and acidic residues" evidence="7">
    <location>
        <begin position="92"/>
        <end position="160"/>
    </location>
</feature>
<sequence>MDDFEWNVVNESHLLESMVGHKPVGVNKYFQMAFIWDKLTENIKKDIQSTKIWSHLQTMYNLQVLDESEQLPFPNDEKEFNLPEAEFGALKLKKEEKADDKKNNQKGRETPKMMKEIKKEEVKTPKANNKEIQRRDSKDGKDIKTLIAKKEIKKETEKPKPIKGRTSQLKEEPRIVRNKSDESPRPSKRPTRGSLKPEDANNSGKASPLTVTSGGTKRRRI</sequence>
<dbReference type="GeneID" id="108563818"/>
<gene>
    <name evidence="9" type="primary">LOC108563818</name>
</gene>
<dbReference type="PANTHER" id="PTHR13581:SF5">
    <property type="entry name" value="MRG_MORF4L-BINDING PROTEIN"/>
    <property type="match status" value="1"/>
</dbReference>
<evidence type="ECO:0000256" key="3">
    <source>
        <dbReference type="ARBA" id="ARBA00022853"/>
    </source>
</evidence>
<keyword evidence="6" id="KW-0539">Nucleus</keyword>
<reference evidence="9" key="1">
    <citation type="submission" date="2025-08" db="UniProtKB">
        <authorList>
            <consortium name="RefSeq"/>
        </authorList>
    </citation>
    <scope>IDENTIFICATION</scope>
    <source>
        <tissue evidence="9">Whole Larva</tissue>
    </source>
</reference>
<organism evidence="8 9">
    <name type="scientific">Nicrophorus vespilloides</name>
    <name type="common">Boreal carrion beetle</name>
    <dbReference type="NCBI Taxonomy" id="110193"/>
    <lineage>
        <taxon>Eukaryota</taxon>
        <taxon>Metazoa</taxon>
        <taxon>Ecdysozoa</taxon>
        <taxon>Arthropoda</taxon>
        <taxon>Hexapoda</taxon>
        <taxon>Insecta</taxon>
        <taxon>Pterygota</taxon>
        <taxon>Neoptera</taxon>
        <taxon>Endopterygota</taxon>
        <taxon>Coleoptera</taxon>
        <taxon>Polyphaga</taxon>
        <taxon>Staphyliniformia</taxon>
        <taxon>Silphidae</taxon>
        <taxon>Nicrophorinae</taxon>
        <taxon>Nicrophorus</taxon>
    </lineage>
</organism>
<name>A0ABM1MU47_NICVS</name>
<dbReference type="PANTHER" id="PTHR13581">
    <property type="entry name" value="MRG-BINDING PROTEIN"/>
    <property type="match status" value="1"/>
</dbReference>